<dbReference type="Proteomes" id="UP001174691">
    <property type="component" value="Unassembled WGS sequence"/>
</dbReference>
<dbReference type="CDD" id="cd00501">
    <property type="entry name" value="Peptidase_C15"/>
    <property type="match status" value="1"/>
</dbReference>
<accession>A0AA38W080</accession>
<gene>
    <name evidence="6" type="ORF">NKR19_g3960</name>
</gene>
<keyword evidence="3" id="KW-0645">Protease</keyword>
<dbReference type="PANTHER" id="PTHR23402">
    <property type="entry name" value="PROTEASE FAMILY C15 PYROGLUTAMYL-PEPTIDASE I-RELATED"/>
    <property type="match status" value="1"/>
</dbReference>
<sequence>MGSASDPEELTVLVTGFGPFKENFPVNPSWAIASKLPEYLPPLRPKEVGTSDGPRLPPVRILVHPEPIRVNYQTVRGLVPELWDLEGKSGRPRIDLAVHIGMAGPRPMYQIERRGHRDGYAMKDVDGEFLRDQERHAEEGKDWIWHDMPKELETDLDLDDVLEKWKEHSPHGLDLRISEDAGRYLCDFIYFSSLTHLLKAKKERKVVFLHVPADSSERAITTGRELTVQLIRSLVESELNRRGH</sequence>
<dbReference type="GO" id="GO:0006508">
    <property type="term" value="P:proteolysis"/>
    <property type="evidence" value="ECO:0007669"/>
    <property type="project" value="UniProtKB-KW"/>
</dbReference>
<dbReference type="InterPro" id="IPR036440">
    <property type="entry name" value="Peptidase_C15-like_sf"/>
</dbReference>
<proteinExistence type="inferred from homology"/>
<evidence type="ECO:0000256" key="5">
    <source>
        <dbReference type="ARBA" id="ARBA00022807"/>
    </source>
</evidence>
<organism evidence="6 7">
    <name type="scientific">Coniochaeta hoffmannii</name>
    <dbReference type="NCBI Taxonomy" id="91930"/>
    <lineage>
        <taxon>Eukaryota</taxon>
        <taxon>Fungi</taxon>
        <taxon>Dikarya</taxon>
        <taxon>Ascomycota</taxon>
        <taxon>Pezizomycotina</taxon>
        <taxon>Sordariomycetes</taxon>
        <taxon>Sordariomycetidae</taxon>
        <taxon>Coniochaetales</taxon>
        <taxon>Coniochaetaceae</taxon>
        <taxon>Coniochaeta</taxon>
    </lineage>
</organism>
<dbReference type="GO" id="GO:0005829">
    <property type="term" value="C:cytosol"/>
    <property type="evidence" value="ECO:0007669"/>
    <property type="project" value="InterPro"/>
</dbReference>
<keyword evidence="5" id="KW-0788">Thiol protease</keyword>
<keyword evidence="7" id="KW-1185">Reference proteome</keyword>
<comment type="caution">
    <text evidence="6">The sequence shown here is derived from an EMBL/GenBank/DDBJ whole genome shotgun (WGS) entry which is preliminary data.</text>
</comment>
<evidence type="ECO:0000313" key="7">
    <source>
        <dbReference type="Proteomes" id="UP001174691"/>
    </source>
</evidence>
<dbReference type="InterPro" id="IPR016125">
    <property type="entry name" value="Peptidase_C15-like"/>
</dbReference>
<dbReference type="Pfam" id="PF01470">
    <property type="entry name" value="Peptidase_C15"/>
    <property type="match status" value="1"/>
</dbReference>
<dbReference type="PANTHER" id="PTHR23402:SF1">
    <property type="entry name" value="PYROGLUTAMYL-PEPTIDASE I"/>
    <property type="match status" value="1"/>
</dbReference>
<keyword evidence="4" id="KW-0378">Hydrolase</keyword>
<evidence type="ECO:0000256" key="1">
    <source>
        <dbReference type="ARBA" id="ARBA00006641"/>
    </source>
</evidence>
<dbReference type="SUPFAM" id="SSF53182">
    <property type="entry name" value="Pyrrolidone carboxyl peptidase (pyroglutamate aminopeptidase)"/>
    <property type="match status" value="1"/>
</dbReference>
<dbReference type="InterPro" id="IPR000816">
    <property type="entry name" value="Peptidase_C15"/>
</dbReference>
<evidence type="ECO:0000313" key="6">
    <source>
        <dbReference type="EMBL" id="KAJ9156955.1"/>
    </source>
</evidence>
<keyword evidence="2" id="KW-0963">Cytoplasm</keyword>
<name>A0AA38W080_9PEZI</name>
<dbReference type="AlphaFoldDB" id="A0AA38W080"/>
<dbReference type="Gene3D" id="3.40.630.20">
    <property type="entry name" value="Peptidase C15, pyroglutamyl peptidase I-like"/>
    <property type="match status" value="1"/>
</dbReference>
<dbReference type="EMBL" id="JANBVN010000047">
    <property type="protein sequence ID" value="KAJ9156955.1"/>
    <property type="molecule type" value="Genomic_DNA"/>
</dbReference>
<dbReference type="GO" id="GO:0016920">
    <property type="term" value="F:pyroglutamyl-peptidase activity"/>
    <property type="evidence" value="ECO:0007669"/>
    <property type="project" value="InterPro"/>
</dbReference>
<evidence type="ECO:0000256" key="3">
    <source>
        <dbReference type="ARBA" id="ARBA00022670"/>
    </source>
</evidence>
<evidence type="ECO:0000256" key="2">
    <source>
        <dbReference type="ARBA" id="ARBA00022490"/>
    </source>
</evidence>
<comment type="similarity">
    <text evidence="1">Belongs to the peptidase C15 family.</text>
</comment>
<reference evidence="6" key="1">
    <citation type="submission" date="2022-07" db="EMBL/GenBank/DDBJ databases">
        <title>Fungi with potential for degradation of polypropylene.</title>
        <authorList>
            <person name="Gostincar C."/>
        </authorList>
    </citation>
    <scope>NUCLEOTIDE SEQUENCE</scope>
    <source>
        <strain evidence="6">EXF-13287</strain>
    </source>
</reference>
<protein>
    <submittedName>
        <fullName evidence="6">Pyroglutamyl-peptidase 1</fullName>
    </submittedName>
</protein>
<evidence type="ECO:0000256" key="4">
    <source>
        <dbReference type="ARBA" id="ARBA00022801"/>
    </source>
</evidence>